<protein>
    <submittedName>
        <fullName evidence="3">Pectin lyase fold/virulence factor</fullName>
    </submittedName>
</protein>
<dbReference type="Pfam" id="PF12708">
    <property type="entry name" value="Pect-lyase_RHGA_epim"/>
    <property type="match status" value="2"/>
</dbReference>
<dbReference type="OrthoDB" id="1046782at2759"/>
<dbReference type="InterPro" id="IPR039279">
    <property type="entry name" value="QRT3-like"/>
</dbReference>
<keyword evidence="4" id="KW-1185">Reference proteome</keyword>
<sequence>MRGTISALSWLMLVCQITAVWAGHHKHDHLHRHYGRHEIAATDAAIPKSTPAANMNHLGDTAAVQKVSEALEALSVINKLRIDNINFNNYILDDTAKGSERREFAPPLDYSKDAVAKLSVSVANTSRSGSPTKRRDKISTATKKSFAYTIPEDLAEAARVLAESSPPSPSTGEEAALSAQVRAKYGTKSNDTNRPPQRLQYANGLFEYVADNGIEYQIAEGPHQASLQKRATSGSNYWLANLEQRGNSPFAPSGYKVWRNVKDYGAKGDGVTDDTVAINKAISDGGRCGVNCGSSTIYPAVVFFPPGTYLISSPLIQYYNTQFLGDPMDYPTILAAASFVGLGVITSDVYVADSEEWYLNTNNFLRSVRNFKMDITHTDPNAYVCAIHWQVAQGTTLENIDFYMSQADGNTQQGIYMENGSGGFMGNLTFVGGNFGAYLGNQQFTTSELVFVNCKTAVQVHWDWAWTMQDVVIESCGTGIVVVGGAGGPTSDGQSVGSYILVDAIIANTPTGIRTSLHQENSTAVLLQNVGFFNVQKAIIADTRTEPLLAGGDEVMVDAWGFGLYADDTGLHFAQQTQLPSISRKRSLTGSKSYAGETFNFFTRRRPQYYDLGGGQVFDVKAYGVKGDGVTDDTAALNSVLAFAANISSVVYIPYGVYTIKDTIHVPLGSRIIGQAWPQIMATGSRFEDMENPRVAVQVGKEGDVGILEIQNMMFTASGPTAGAVLMEWNVHESTQGSAGIWDSHFRVGGAIGSHLQAENCPKKASSLRKDCIAGSLLLRITKQASAYMENMWAWVADHDLDAISQDQIDIYVARGILVESQGPTWMYGTASEHSVFYQYQLSGAKDLVMGMIQTESPYFQPSPPMPEPFTPGRFPDDPEDVDCDTCTSSWAVRIVDSESISILGAGLYSWFRSYSQGCLQTNNCQDKGFHVEQSSGIWLVNLVTKAIVQSISPLGETAIWSRDAKNGYTSSLLGWFRAENDIIGRRNFTGFYLYEDQYDANLLNTLPSSCQSALTQVIDCPDDAQKFQVARWYGGFENDTLTGQVCSAECEVSIKSWFDHVTDNCASVDQTNFPLTLRGGRFWASWNQSCVKDPDTGKYCGDVLNKQTSFDESTDELCSFCRVDRYKKMQSTPYSYYSEVWQSQLQEINSECGLTVPTDIPDPLTPVIDPYEPTTDFCASDVTYTSIIGDTCDSISQTHRVASAALFMGNVNLRDCNDIPAGTKICIPFQCDNIYTLQTGDTCSSIEKAQNVGYKDGLTLKKYNSWINNQCTNLHMNSDVAYGHVICLGPQAGNSTGDAPDTDTTTPDYANGYAIPEITPPDDVPVANGTTLRCGKWHVVSNEELEVTCTAICVQESIPWSLFLEVNPSLNADSCNSKLLVGSAYCVGPTYGWNIHFDGEDDEL</sequence>
<dbReference type="PANTHER" id="PTHR33928:SF2">
    <property type="entry name" value="PECTATE LYASE SUPERFAMILY PROTEIN DOMAIN-CONTAINING PROTEIN-RELATED"/>
    <property type="match status" value="1"/>
</dbReference>
<evidence type="ECO:0000313" key="4">
    <source>
        <dbReference type="Proteomes" id="UP000030686"/>
    </source>
</evidence>
<feature type="domain" description="LysM" evidence="2">
    <location>
        <begin position="1183"/>
        <end position="1228"/>
    </location>
</feature>
<dbReference type="EMBL" id="HG792016">
    <property type="protein sequence ID" value="CDM32546.1"/>
    <property type="molecule type" value="Genomic_DNA"/>
</dbReference>
<keyword evidence="3" id="KW-0456">Lyase</keyword>
<feature type="signal peptide" evidence="1">
    <location>
        <begin position="1"/>
        <end position="22"/>
    </location>
</feature>
<feature type="domain" description="LysM" evidence="2">
    <location>
        <begin position="1337"/>
        <end position="1388"/>
    </location>
</feature>
<organism evidence="3 4">
    <name type="scientific">Penicillium roqueforti (strain FM164)</name>
    <dbReference type="NCBI Taxonomy" id="1365484"/>
    <lineage>
        <taxon>Eukaryota</taxon>
        <taxon>Fungi</taxon>
        <taxon>Dikarya</taxon>
        <taxon>Ascomycota</taxon>
        <taxon>Pezizomycotina</taxon>
        <taxon>Eurotiomycetes</taxon>
        <taxon>Eurotiomycetidae</taxon>
        <taxon>Eurotiales</taxon>
        <taxon>Aspergillaceae</taxon>
        <taxon>Penicillium</taxon>
    </lineage>
</organism>
<dbReference type="SUPFAM" id="SSF51126">
    <property type="entry name" value="Pectin lyase-like"/>
    <property type="match status" value="2"/>
</dbReference>
<accession>W6Q959</accession>
<dbReference type="InterPro" id="IPR012334">
    <property type="entry name" value="Pectin_lyas_fold"/>
</dbReference>
<dbReference type="Gene3D" id="2.160.20.10">
    <property type="entry name" value="Single-stranded right-handed beta-helix, Pectin lyase-like"/>
    <property type="match status" value="2"/>
</dbReference>
<dbReference type="Pfam" id="PF01476">
    <property type="entry name" value="LysM"/>
    <property type="match status" value="2"/>
</dbReference>
<dbReference type="CDD" id="cd23668">
    <property type="entry name" value="GH55_beta13glucanase-like"/>
    <property type="match status" value="1"/>
</dbReference>
<dbReference type="STRING" id="1365484.W6Q959"/>
<feature type="domain" description="LysM" evidence="2">
    <location>
        <begin position="1234"/>
        <end position="1283"/>
    </location>
</feature>
<keyword evidence="1" id="KW-0732">Signal</keyword>
<dbReference type="SMART" id="SM00257">
    <property type="entry name" value="LysM"/>
    <property type="match status" value="2"/>
</dbReference>
<dbReference type="PROSITE" id="PS51782">
    <property type="entry name" value="LYSM"/>
    <property type="match status" value="3"/>
</dbReference>
<proteinExistence type="predicted"/>
<dbReference type="PANTHER" id="PTHR33928">
    <property type="entry name" value="POLYGALACTURONASE QRT3"/>
    <property type="match status" value="1"/>
</dbReference>
<dbReference type="FunFam" id="2.160.20.10:FF:000049">
    <property type="entry name" value="Putative exo-beta-1,3-glucanase"/>
    <property type="match status" value="1"/>
</dbReference>
<evidence type="ECO:0000259" key="2">
    <source>
        <dbReference type="PROSITE" id="PS51782"/>
    </source>
</evidence>
<feature type="chain" id="PRO_5004879656" evidence="1">
    <location>
        <begin position="23"/>
        <end position="1405"/>
    </location>
</feature>
<dbReference type="CDD" id="cd00118">
    <property type="entry name" value="LysM"/>
    <property type="match status" value="1"/>
</dbReference>
<dbReference type="InterPro" id="IPR011050">
    <property type="entry name" value="Pectin_lyase_fold/virulence"/>
</dbReference>
<dbReference type="InterPro" id="IPR018392">
    <property type="entry name" value="LysM"/>
</dbReference>
<evidence type="ECO:0000313" key="3">
    <source>
        <dbReference type="EMBL" id="CDM32546.1"/>
    </source>
</evidence>
<dbReference type="InterPro" id="IPR024535">
    <property type="entry name" value="RHGA/B-epi-like_pectate_lyase"/>
</dbReference>
<gene>
    <name evidence="3" type="ORF">PROQFM164_S02g002697</name>
</gene>
<dbReference type="GO" id="GO:0004650">
    <property type="term" value="F:polygalacturonase activity"/>
    <property type="evidence" value="ECO:0007669"/>
    <property type="project" value="InterPro"/>
</dbReference>
<dbReference type="GO" id="GO:0016829">
    <property type="term" value="F:lyase activity"/>
    <property type="evidence" value="ECO:0007669"/>
    <property type="project" value="UniProtKB-KW"/>
</dbReference>
<dbReference type="Gene3D" id="3.10.350.10">
    <property type="entry name" value="LysM domain"/>
    <property type="match status" value="3"/>
</dbReference>
<evidence type="ECO:0000256" key="1">
    <source>
        <dbReference type="SAM" id="SignalP"/>
    </source>
</evidence>
<name>W6Q959_PENRF</name>
<reference evidence="3" key="1">
    <citation type="journal article" date="2014" name="Nat. Commun.">
        <title>Multiple recent horizontal transfers of a large genomic region in cheese making fungi.</title>
        <authorList>
            <person name="Cheeseman K."/>
            <person name="Ropars J."/>
            <person name="Renault P."/>
            <person name="Dupont J."/>
            <person name="Gouzy J."/>
            <person name="Branca A."/>
            <person name="Abraham A.L."/>
            <person name="Ceppi M."/>
            <person name="Conseiller E."/>
            <person name="Debuchy R."/>
            <person name="Malagnac F."/>
            <person name="Goarin A."/>
            <person name="Silar P."/>
            <person name="Lacoste S."/>
            <person name="Sallet E."/>
            <person name="Bensimon A."/>
            <person name="Giraud T."/>
            <person name="Brygoo Y."/>
        </authorList>
    </citation>
    <scope>NUCLEOTIDE SEQUENCE [LARGE SCALE GENOMIC DNA]</scope>
    <source>
        <strain evidence="3">FM164</strain>
    </source>
</reference>
<dbReference type="Proteomes" id="UP000030686">
    <property type="component" value="Unassembled WGS sequence"/>
</dbReference>
<dbReference type="InterPro" id="IPR036779">
    <property type="entry name" value="LysM_dom_sf"/>
</dbReference>